<dbReference type="InterPro" id="IPR012337">
    <property type="entry name" value="RNaseH-like_sf"/>
</dbReference>
<dbReference type="EMBL" id="JAODUP010000031">
    <property type="protein sequence ID" value="KAK2167197.1"/>
    <property type="molecule type" value="Genomic_DNA"/>
</dbReference>
<proteinExistence type="predicted"/>
<organism evidence="1 2">
    <name type="scientific">Paralvinella palmiformis</name>
    <dbReference type="NCBI Taxonomy" id="53620"/>
    <lineage>
        <taxon>Eukaryota</taxon>
        <taxon>Metazoa</taxon>
        <taxon>Spiralia</taxon>
        <taxon>Lophotrochozoa</taxon>
        <taxon>Annelida</taxon>
        <taxon>Polychaeta</taxon>
        <taxon>Sedentaria</taxon>
        <taxon>Canalipalpata</taxon>
        <taxon>Terebellida</taxon>
        <taxon>Terebelliformia</taxon>
        <taxon>Alvinellidae</taxon>
        <taxon>Paralvinella</taxon>
    </lineage>
</organism>
<evidence type="ECO:0000313" key="1">
    <source>
        <dbReference type="EMBL" id="KAK2167197.1"/>
    </source>
</evidence>
<keyword evidence="2" id="KW-1185">Reference proteome</keyword>
<comment type="caution">
    <text evidence="1">The sequence shown here is derived from an EMBL/GenBank/DDBJ whole genome shotgun (WGS) entry which is preliminary data.</text>
</comment>
<dbReference type="InterPro" id="IPR036397">
    <property type="entry name" value="RNaseH_sf"/>
</dbReference>
<evidence type="ECO:0000313" key="2">
    <source>
        <dbReference type="Proteomes" id="UP001208570"/>
    </source>
</evidence>
<reference evidence="1" key="1">
    <citation type="journal article" date="2023" name="Mol. Biol. Evol.">
        <title>Third-Generation Sequencing Reveals the Adaptive Role of the Epigenome in Three Deep-Sea Polychaetes.</title>
        <authorList>
            <person name="Perez M."/>
            <person name="Aroh O."/>
            <person name="Sun Y."/>
            <person name="Lan Y."/>
            <person name="Juniper S.K."/>
            <person name="Young C.R."/>
            <person name="Angers B."/>
            <person name="Qian P.Y."/>
        </authorList>
    </citation>
    <scope>NUCLEOTIDE SEQUENCE</scope>
    <source>
        <strain evidence="1">P08H-3</strain>
    </source>
</reference>
<sequence>MVCDRQYMIERLPDVASIYTAVHHRIGSTGDKLIICVDSVSCLQTIENLDIENPLVLSILELHSTFKTLQKDVVFCWVPSHVGIRDNELADKAAKTALKGRKINIPLPFTDFLSIIKQYVRKQWSDFWSLQSEKKVHAVQPALGCSVWSCRERCPEEIVLCRLWIGNSFLTHRYLLAGEDPPGCISCQERLTMMMIDVLRPLLCTSHIEEKSFCKPNQISVTVVRIPGDEKIKESIWVELKMQAKDTLLIGVMYRSPSCSLENHDYLRTLIWNATKIGTSHLLIMGYFNYGDIN</sequence>
<gene>
    <name evidence="1" type="ORF">LSH36_31g03008</name>
</gene>
<evidence type="ECO:0008006" key="3">
    <source>
        <dbReference type="Google" id="ProtNLM"/>
    </source>
</evidence>
<dbReference type="GO" id="GO:0003676">
    <property type="term" value="F:nucleic acid binding"/>
    <property type="evidence" value="ECO:0007669"/>
    <property type="project" value="InterPro"/>
</dbReference>
<accession>A0AAD9NEE3</accession>
<protein>
    <recommendedName>
        <fullName evidence="3">RNase H type-1 domain-containing protein</fullName>
    </recommendedName>
</protein>
<dbReference type="CDD" id="cd09276">
    <property type="entry name" value="Rnase_HI_RT_non_LTR"/>
    <property type="match status" value="1"/>
</dbReference>
<dbReference type="AlphaFoldDB" id="A0AAD9NEE3"/>
<name>A0AAD9NEE3_9ANNE</name>
<dbReference type="SUPFAM" id="SSF53098">
    <property type="entry name" value="Ribonuclease H-like"/>
    <property type="match status" value="1"/>
</dbReference>
<dbReference type="Gene3D" id="3.30.420.10">
    <property type="entry name" value="Ribonuclease H-like superfamily/Ribonuclease H"/>
    <property type="match status" value="1"/>
</dbReference>
<dbReference type="Proteomes" id="UP001208570">
    <property type="component" value="Unassembled WGS sequence"/>
</dbReference>